<organism evidence="3 4">
    <name type="scientific">Micromonospora marina</name>
    <dbReference type="NCBI Taxonomy" id="307120"/>
    <lineage>
        <taxon>Bacteria</taxon>
        <taxon>Bacillati</taxon>
        <taxon>Actinomycetota</taxon>
        <taxon>Actinomycetes</taxon>
        <taxon>Micromonosporales</taxon>
        <taxon>Micromonosporaceae</taxon>
        <taxon>Micromonospora</taxon>
    </lineage>
</organism>
<gene>
    <name evidence="2" type="ORF">GA0070215_1021</name>
    <name evidence="3" type="ORF">GA0070215_1401</name>
</gene>
<reference evidence="3" key="1">
    <citation type="submission" date="2016-06" db="EMBL/GenBank/DDBJ databases">
        <authorList>
            <person name="Kjaerup R.B."/>
            <person name="Dalgaard T.S."/>
            <person name="Juul-Madsen H.R."/>
        </authorList>
    </citation>
    <scope>NUCLEOTIDE SEQUENCE [LARGE SCALE GENOMIC DNA]</scope>
    <source>
        <strain evidence="3">DSM 45555</strain>
    </source>
</reference>
<sequence length="73" mass="7855">MSVDAVVRPDQVTLGVLISRVSREEVDAAVEVCGVRERRSDGKLPAHVAVYLTLGLALFPDDDYTEVAARVTG</sequence>
<reference evidence="4" key="2">
    <citation type="submission" date="2016-06" db="EMBL/GenBank/DDBJ databases">
        <authorList>
            <person name="Varghese N."/>
        </authorList>
    </citation>
    <scope>NUCLEOTIDE SEQUENCE [LARGE SCALE GENOMIC DNA]</scope>
    <source>
        <strain evidence="4">DSM 45555</strain>
    </source>
</reference>
<proteinExistence type="predicted"/>
<name>A0A1C5AL47_9ACTN</name>
<keyword evidence="4" id="KW-1185">Reference proteome</keyword>
<evidence type="ECO:0000313" key="4">
    <source>
        <dbReference type="Proteomes" id="UP000198551"/>
    </source>
</evidence>
<feature type="domain" description="Transposase IS4 N-terminal" evidence="1">
    <location>
        <begin position="12"/>
        <end position="71"/>
    </location>
</feature>
<feature type="non-terminal residue" evidence="3">
    <location>
        <position position="73"/>
    </location>
</feature>
<evidence type="ECO:0000259" key="1">
    <source>
        <dbReference type="Pfam" id="PF13006"/>
    </source>
</evidence>
<evidence type="ECO:0000313" key="3">
    <source>
        <dbReference type="EMBL" id="SCF45958.1"/>
    </source>
</evidence>
<accession>A0A1C5AL47</accession>
<dbReference type="AlphaFoldDB" id="A0A1C5AL47"/>
<protein>
    <submittedName>
        <fullName evidence="3">Insertion element 4 transposase N-terminal</fullName>
    </submittedName>
</protein>
<dbReference type="Proteomes" id="UP000198551">
    <property type="component" value="Unassembled WGS sequence"/>
</dbReference>
<dbReference type="EMBL" id="FMCV01000002">
    <property type="protein sequence ID" value="SCE72476.1"/>
    <property type="molecule type" value="Genomic_DNA"/>
</dbReference>
<dbReference type="EMBL" id="FMCV01000040">
    <property type="protein sequence ID" value="SCF45958.1"/>
    <property type="molecule type" value="Genomic_DNA"/>
</dbReference>
<evidence type="ECO:0000313" key="2">
    <source>
        <dbReference type="EMBL" id="SCE72476.1"/>
    </source>
</evidence>
<dbReference type="RefSeq" id="WP_208600272.1">
    <property type="nucleotide sequence ID" value="NZ_FMCV01000002.1"/>
</dbReference>
<dbReference type="InterPro" id="IPR024473">
    <property type="entry name" value="Transposases_IS4_N"/>
</dbReference>
<dbReference type="Pfam" id="PF13006">
    <property type="entry name" value="Nterm_IS4"/>
    <property type="match status" value="1"/>
</dbReference>